<dbReference type="Pfam" id="PF20514">
    <property type="entry name" value="WHD_ROXA"/>
    <property type="match status" value="1"/>
</dbReference>
<organism evidence="7 8">
    <name type="scientific">Pseudobacteriovorax antillogorgiicola</name>
    <dbReference type="NCBI Taxonomy" id="1513793"/>
    <lineage>
        <taxon>Bacteria</taxon>
        <taxon>Pseudomonadati</taxon>
        <taxon>Bdellovibrionota</taxon>
        <taxon>Oligoflexia</taxon>
        <taxon>Oligoflexales</taxon>
        <taxon>Pseudobacteriovoracaceae</taxon>
        <taxon>Pseudobacteriovorax</taxon>
    </lineage>
</organism>
<keyword evidence="4" id="KW-0560">Oxidoreductase</keyword>
<keyword evidence="2" id="KW-0479">Metal-binding</keyword>
<protein>
    <submittedName>
        <fullName evidence="7">50S ribosomal protein L16 3-hydroxylase</fullName>
    </submittedName>
</protein>
<gene>
    <name evidence="7" type="ORF">SAMN06296036_12141</name>
</gene>
<name>A0A1Y6CNE6_9BACT</name>
<keyword evidence="7" id="KW-0687">Ribonucleoprotein</keyword>
<dbReference type="GO" id="GO:0046872">
    <property type="term" value="F:metal ion binding"/>
    <property type="evidence" value="ECO:0007669"/>
    <property type="project" value="UniProtKB-KW"/>
</dbReference>
<dbReference type="OrthoDB" id="9764016at2"/>
<feature type="domain" description="JmjC" evidence="6">
    <location>
        <begin position="99"/>
        <end position="227"/>
    </location>
</feature>
<keyword evidence="5" id="KW-0408">Iron</keyword>
<comment type="cofactor">
    <cofactor evidence="1">
        <name>Fe(2+)</name>
        <dbReference type="ChEBI" id="CHEBI:29033"/>
    </cofactor>
</comment>
<keyword evidence="7" id="KW-0689">Ribosomal protein</keyword>
<reference evidence="8" key="1">
    <citation type="submission" date="2017-04" db="EMBL/GenBank/DDBJ databases">
        <authorList>
            <person name="Varghese N."/>
            <person name="Submissions S."/>
        </authorList>
    </citation>
    <scope>NUCLEOTIDE SEQUENCE [LARGE SCALE GENOMIC DNA]</scope>
    <source>
        <strain evidence="8">RKEM611</strain>
    </source>
</reference>
<evidence type="ECO:0000256" key="2">
    <source>
        <dbReference type="ARBA" id="ARBA00022723"/>
    </source>
</evidence>
<dbReference type="GO" id="GO:0005840">
    <property type="term" value="C:ribosome"/>
    <property type="evidence" value="ECO:0007669"/>
    <property type="project" value="UniProtKB-KW"/>
</dbReference>
<dbReference type="PANTHER" id="PTHR13096">
    <property type="entry name" value="MINA53 MYC INDUCED NUCLEAR ANTIGEN"/>
    <property type="match status" value="1"/>
</dbReference>
<dbReference type="Gene3D" id="2.60.120.650">
    <property type="entry name" value="Cupin"/>
    <property type="match status" value="1"/>
</dbReference>
<evidence type="ECO:0000256" key="3">
    <source>
        <dbReference type="ARBA" id="ARBA00022964"/>
    </source>
</evidence>
<dbReference type="Proteomes" id="UP000192907">
    <property type="component" value="Unassembled WGS sequence"/>
</dbReference>
<dbReference type="SMART" id="SM00558">
    <property type="entry name" value="JmjC"/>
    <property type="match status" value="1"/>
</dbReference>
<dbReference type="EMBL" id="FWZT01000021">
    <property type="protein sequence ID" value="SMF62146.1"/>
    <property type="molecule type" value="Genomic_DNA"/>
</dbReference>
<dbReference type="GO" id="GO:0016706">
    <property type="term" value="F:2-oxoglutarate-dependent dioxygenase activity"/>
    <property type="evidence" value="ECO:0007669"/>
    <property type="project" value="TreeGrafter"/>
</dbReference>
<evidence type="ECO:0000256" key="5">
    <source>
        <dbReference type="ARBA" id="ARBA00023004"/>
    </source>
</evidence>
<evidence type="ECO:0000259" key="6">
    <source>
        <dbReference type="PROSITE" id="PS51184"/>
    </source>
</evidence>
<accession>A0A1Y6CNE6</accession>
<dbReference type="InterPro" id="IPR003347">
    <property type="entry name" value="JmjC_dom"/>
</dbReference>
<evidence type="ECO:0000313" key="7">
    <source>
        <dbReference type="EMBL" id="SMF62146.1"/>
    </source>
</evidence>
<dbReference type="PANTHER" id="PTHR13096:SF8">
    <property type="entry name" value="RIBOSOMAL OXYGENASE 1"/>
    <property type="match status" value="1"/>
</dbReference>
<sequence>MCDQINFVDLDPQGFLENYWQKKPLLIKNGFAYLREVLEPEELAGLSCEQGVESRLILEKGGVKPWEVRHGPFEEDDFTTLPQDSWTLLVQGVEQWIPEVYQLLESFRFVPNWRVDDVMVSYAPDGGSVGAHVDQYDVFLIQGFGQREWRIGKEPLKEELIIPGLDVKILQEFNDYEALHLDLGDVLYLPPGIAHHGIAKGRSMTYSVGFRAPHNKELAGHFADHVLLHGRREVMYRDPDLELQESSGEMNQASLDRLFREVQATLGDRDLFNDFVGRYMTLPKYDHKPEPQDPTCLDDLRDDDVLEPFLGARMLYQKTHKLVLYINGEPFPVEMEALPVVKALCDSKQAFLWGELKSAALRCNGLGLLQDLVKEGWLLVADPTEDDGSRKES</sequence>
<dbReference type="Pfam" id="PF08007">
    <property type="entry name" value="JmjC_2"/>
    <property type="match status" value="1"/>
</dbReference>
<keyword evidence="3" id="KW-0223">Dioxygenase</keyword>
<keyword evidence="8" id="KW-1185">Reference proteome</keyword>
<dbReference type="InterPro" id="IPR039994">
    <property type="entry name" value="NO66-like"/>
</dbReference>
<evidence type="ECO:0000256" key="4">
    <source>
        <dbReference type="ARBA" id="ARBA00023002"/>
    </source>
</evidence>
<dbReference type="AlphaFoldDB" id="A0A1Y6CNE6"/>
<dbReference type="PROSITE" id="PS51184">
    <property type="entry name" value="JMJC"/>
    <property type="match status" value="1"/>
</dbReference>
<dbReference type="STRING" id="1513793.SAMN06296036_12141"/>
<dbReference type="RefSeq" id="WP_132323090.1">
    <property type="nucleotide sequence ID" value="NZ_FWZT01000021.1"/>
</dbReference>
<dbReference type="Gene3D" id="3.40.366.30">
    <property type="entry name" value="50S ribosomal protein L16 arginine hydroxylase, Chain A, Domain 2"/>
    <property type="match status" value="1"/>
</dbReference>
<evidence type="ECO:0000313" key="8">
    <source>
        <dbReference type="Proteomes" id="UP000192907"/>
    </source>
</evidence>
<evidence type="ECO:0000256" key="1">
    <source>
        <dbReference type="ARBA" id="ARBA00001954"/>
    </source>
</evidence>
<proteinExistence type="predicted"/>
<dbReference type="SUPFAM" id="SSF51197">
    <property type="entry name" value="Clavaminate synthase-like"/>
    <property type="match status" value="1"/>
</dbReference>
<dbReference type="InterPro" id="IPR046799">
    <property type="entry name" value="ROXA-like_wH"/>
</dbReference>